<evidence type="ECO:0000313" key="2">
    <source>
        <dbReference type="Proteomes" id="UP001622594"/>
    </source>
</evidence>
<dbReference type="Proteomes" id="UP001622594">
    <property type="component" value="Chromosome"/>
</dbReference>
<accession>A0ABZ1L557</accession>
<proteinExistence type="predicted"/>
<organism evidence="1 2">
    <name type="scientific">Streptomyces zaomyceticus</name>
    <dbReference type="NCBI Taxonomy" id="68286"/>
    <lineage>
        <taxon>Bacteria</taxon>
        <taxon>Bacillati</taxon>
        <taxon>Actinomycetota</taxon>
        <taxon>Actinomycetes</taxon>
        <taxon>Kitasatosporales</taxon>
        <taxon>Streptomycetaceae</taxon>
        <taxon>Streptomyces</taxon>
    </lineage>
</organism>
<sequence length="346" mass="37018">MLAADADVLDENLGRLRDAGPEYGGTLTNHAPMVAEALVSLRRPELVVDWISAYLPQLDEPFGPLEPIPATRWRTALGDLRRATDWQTFFATEIARDGWRTALHTWWPRLLPGVAAGATHGVIRASHAVRGLAAGDTEERRAEFATALAYWAARYAPLPGLPLGTGGLPLARAVEGIPLHPGGVHPGLIRDRLNTVADIDGFPAAVSALRAPEDVCAAMSDLAATFARVFLTQGRRWPTAFVHAVTAPVAAGSVLPLLPADTARATHDALWRLAAGLYSVHAPDAETEPLPLGEPAAEEDLIDRAVANGDEHAIKLTEACLRQYRSTGDHMLLHAAEHGLTLLPEA</sequence>
<dbReference type="RefSeq" id="WP_406082118.1">
    <property type="nucleotide sequence ID" value="NZ_CP108188.1"/>
</dbReference>
<dbReference type="EMBL" id="CP108188">
    <property type="protein sequence ID" value="WTR69612.1"/>
    <property type="molecule type" value="Genomic_DNA"/>
</dbReference>
<keyword evidence="2" id="KW-1185">Reference proteome</keyword>
<name>A0ABZ1L557_9ACTN</name>
<protein>
    <submittedName>
        <fullName evidence="1">Questin oxidase family protein</fullName>
    </submittedName>
</protein>
<reference evidence="1 2" key="1">
    <citation type="submission" date="2022-10" db="EMBL/GenBank/DDBJ databases">
        <title>The complete genomes of actinobacterial strains from the NBC collection.</title>
        <authorList>
            <person name="Joergensen T.S."/>
            <person name="Alvarez Arevalo M."/>
            <person name="Sterndorff E.B."/>
            <person name="Faurdal D."/>
            <person name="Vuksanovic O."/>
            <person name="Mourched A.-S."/>
            <person name="Charusanti P."/>
            <person name="Shaw S."/>
            <person name="Blin K."/>
            <person name="Weber T."/>
        </authorList>
    </citation>
    <scope>NUCLEOTIDE SEQUENCE [LARGE SCALE GENOMIC DNA]</scope>
    <source>
        <strain evidence="1 2">NBC_00123</strain>
    </source>
</reference>
<evidence type="ECO:0000313" key="1">
    <source>
        <dbReference type="EMBL" id="WTR69612.1"/>
    </source>
</evidence>
<gene>
    <name evidence="1" type="ORF">OG814_10210</name>
</gene>